<dbReference type="InterPro" id="IPR045865">
    <property type="entry name" value="ACT-like_dom_sf"/>
</dbReference>
<dbReference type="InterPro" id="IPR016540">
    <property type="entry name" value="UCP008459"/>
</dbReference>
<proteinExistence type="predicted"/>
<name>A0A7X2XG46_9FIRM</name>
<dbReference type="Proteomes" id="UP000484547">
    <property type="component" value="Unassembled WGS sequence"/>
</dbReference>
<dbReference type="InterPro" id="IPR051719">
    <property type="entry name" value="CASTOR_mTORC1"/>
</dbReference>
<evidence type="ECO:0000259" key="1">
    <source>
        <dbReference type="Pfam" id="PF13840"/>
    </source>
</evidence>
<dbReference type="PIRSF" id="PIRSF008459">
    <property type="entry name" value="UCP008459"/>
    <property type="match status" value="1"/>
</dbReference>
<dbReference type="OrthoDB" id="5615858at2"/>
<reference evidence="4 5" key="1">
    <citation type="journal article" date="2019" name="Nat. Med.">
        <title>A library of human gut bacterial isolates paired with longitudinal multiomics data enables mechanistic microbiome research.</title>
        <authorList>
            <person name="Poyet M."/>
            <person name="Groussin M."/>
            <person name="Gibbons S.M."/>
            <person name="Avila-Pacheco J."/>
            <person name="Jiang X."/>
            <person name="Kearney S.M."/>
            <person name="Perrotta A.R."/>
            <person name="Berdy B."/>
            <person name="Zhao S."/>
            <person name="Lieberman T.D."/>
            <person name="Swanson P.K."/>
            <person name="Smith M."/>
            <person name="Roesemann S."/>
            <person name="Alexander J.E."/>
            <person name="Rich S.A."/>
            <person name="Livny J."/>
            <person name="Vlamakis H."/>
            <person name="Clish C."/>
            <person name="Bullock K."/>
            <person name="Deik A."/>
            <person name="Scott J."/>
            <person name="Pierce K.A."/>
            <person name="Xavier R.J."/>
            <person name="Alm E.J."/>
        </authorList>
    </citation>
    <scope>NUCLEOTIDE SEQUENCE [LARGE SCALE GENOMIC DNA]</scope>
    <source>
        <strain evidence="2 5">BIOML-A13</strain>
        <strain evidence="3 4">BIOML-A3</strain>
    </source>
</reference>
<keyword evidence="4" id="KW-1185">Reference proteome</keyword>
<dbReference type="AlphaFoldDB" id="A0A7X2XG46"/>
<dbReference type="CDD" id="cd04868">
    <property type="entry name" value="ACT_AK-like"/>
    <property type="match status" value="1"/>
</dbReference>
<evidence type="ECO:0000313" key="3">
    <source>
        <dbReference type="EMBL" id="MTU04184.1"/>
    </source>
</evidence>
<dbReference type="RefSeq" id="WP_155164056.1">
    <property type="nucleotide sequence ID" value="NZ_DAJPFI010000001.1"/>
</dbReference>
<protein>
    <submittedName>
        <fullName evidence="2">ACT domain-containing protein</fullName>
    </submittedName>
</protein>
<dbReference type="EMBL" id="WNBM01000004">
    <property type="protein sequence ID" value="MTT76120.1"/>
    <property type="molecule type" value="Genomic_DNA"/>
</dbReference>
<feature type="domain" description="CASTOR ACT" evidence="1">
    <location>
        <begin position="53"/>
        <end position="114"/>
    </location>
</feature>
<gene>
    <name evidence="2" type="ORF">GMD11_07575</name>
    <name evidence="3" type="ORF">GMD18_07230</name>
</gene>
<dbReference type="SUPFAM" id="SSF55021">
    <property type="entry name" value="ACT-like"/>
    <property type="match status" value="2"/>
</dbReference>
<evidence type="ECO:0000313" key="5">
    <source>
        <dbReference type="Proteomes" id="UP000484547"/>
    </source>
</evidence>
<dbReference type="Gene3D" id="3.30.2130.10">
    <property type="entry name" value="VC0802-like"/>
    <property type="match status" value="1"/>
</dbReference>
<organism evidence="2 5">
    <name type="scientific">Phascolarctobacterium faecium</name>
    <dbReference type="NCBI Taxonomy" id="33025"/>
    <lineage>
        <taxon>Bacteria</taxon>
        <taxon>Bacillati</taxon>
        <taxon>Bacillota</taxon>
        <taxon>Negativicutes</taxon>
        <taxon>Acidaminococcales</taxon>
        <taxon>Acidaminococcaceae</taxon>
        <taxon>Phascolarctobacterium</taxon>
    </lineage>
</organism>
<dbReference type="PANTHER" id="PTHR31131">
    <property type="entry name" value="CHROMOSOME 1, WHOLE GENOME SHOTGUN SEQUENCE"/>
    <property type="match status" value="1"/>
</dbReference>
<dbReference type="EMBL" id="WNBW01000004">
    <property type="protein sequence ID" value="MTU04184.1"/>
    <property type="molecule type" value="Genomic_DNA"/>
</dbReference>
<dbReference type="PANTHER" id="PTHR31131:SF6">
    <property type="entry name" value="CASTOR ACT DOMAIN-CONTAINING PROTEIN"/>
    <property type="match status" value="1"/>
</dbReference>
<evidence type="ECO:0000313" key="4">
    <source>
        <dbReference type="Proteomes" id="UP000443070"/>
    </source>
</evidence>
<accession>A0A7X2XG46</accession>
<sequence length="122" mass="13458">MQLQILPQTFAVCQIQDTSQINWQMPLFFFSKTAEELSLVCPETDLPAAVLQCERGWRALKICGVLDFALVGILAKISSLLANAGISIFAVSTYNTDYIFIKESHLQKAAAALRTNGYQITA</sequence>
<dbReference type="Pfam" id="PF13840">
    <property type="entry name" value="ACT_7"/>
    <property type="match status" value="1"/>
</dbReference>
<evidence type="ECO:0000313" key="2">
    <source>
        <dbReference type="EMBL" id="MTT76120.1"/>
    </source>
</evidence>
<dbReference type="InterPro" id="IPR027795">
    <property type="entry name" value="CASTOR_ACT_dom"/>
</dbReference>
<comment type="caution">
    <text evidence="2">The sequence shown here is derived from an EMBL/GenBank/DDBJ whole genome shotgun (WGS) entry which is preliminary data.</text>
</comment>
<dbReference type="Proteomes" id="UP000443070">
    <property type="component" value="Unassembled WGS sequence"/>
</dbReference>